<dbReference type="AlphaFoldDB" id="A0A1M5ZD85"/>
<keyword evidence="1" id="KW-0812">Transmembrane</keyword>
<reference evidence="3" key="1">
    <citation type="submission" date="2016-11" db="EMBL/GenBank/DDBJ databases">
        <authorList>
            <person name="Varghese N."/>
            <person name="Submissions S."/>
        </authorList>
    </citation>
    <scope>NUCLEOTIDE SEQUENCE [LARGE SCALE GENOMIC DNA]</scope>
    <source>
        <strain evidence="3">DSM 3071</strain>
    </source>
</reference>
<accession>A0A1M5ZD85</accession>
<dbReference type="STRING" id="1121131.SAMN02745229_02154"/>
<evidence type="ECO:0000313" key="3">
    <source>
        <dbReference type="Proteomes" id="UP000184278"/>
    </source>
</evidence>
<feature type="transmembrane region" description="Helical" evidence="1">
    <location>
        <begin position="226"/>
        <end position="246"/>
    </location>
</feature>
<name>A0A1M5ZD85_BUTFI</name>
<feature type="transmembrane region" description="Helical" evidence="1">
    <location>
        <begin position="125"/>
        <end position="147"/>
    </location>
</feature>
<dbReference type="OrthoDB" id="5122730at2"/>
<dbReference type="InterPro" id="IPR021737">
    <property type="entry name" value="Phage_phiKZ_Orf197"/>
</dbReference>
<feature type="transmembrane region" description="Helical" evidence="1">
    <location>
        <begin position="31"/>
        <end position="52"/>
    </location>
</feature>
<gene>
    <name evidence="2" type="ORF">SAMN02745229_02154</name>
</gene>
<dbReference type="RefSeq" id="WP_073387652.1">
    <property type="nucleotide sequence ID" value="NZ_FQXK01000017.1"/>
</dbReference>
<sequence length="247" mass="28239">MTKYILFLLIGHVLGDFYFQTQKISSKKAKYYKWVIIHSLEYLATMLAMAVIVFHVEAIIMATCAGIVHFLIDTAKFIFVKKTKTKRQWNVFCLDQILHVVSIITMCYFFDRFSLQMNTTFVDAAIASCGLDSIVTLKWILSVLLILNPSNIMIQMFLSEFKPIESRGQDIINREKNAGRMVGSLERIIMLILLFNQQYSALGLVLTAKSITRYNKITEDKAFAEYYLLGTLLSVLVVLVIGHLVLI</sequence>
<dbReference type="Proteomes" id="UP000184278">
    <property type="component" value="Unassembled WGS sequence"/>
</dbReference>
<evidence type="ECO:0000256" key="1">
    <source>
        <dbReference type="SAM" id="Phobius"/>
    </source>
</evidence>
<proteinExistence type="predicted"/>
<dbReference type="GeneID" id="89509682"/>
<protein>
    <recommendedName>
        <fullName evidence="4">DUF3307 domain-containing protein</fullName>
    </recommendedName>
</protein>
<dbReference type="Pfam" id="PF11750">
    <property type="entry name" value="DUF3307"/>
    <property type="match status" value="1"/>
</dbReference>
<dbReference type="EMBL" id="FQXK01000017">
    <property type="protein sequence ID" value="SHI22177.1"/>
    <property type="molecule type" value="Genomic_DNA"/>
</dbReference>
<evidence type="ECO:0008006" key="4">
    <source>
        <dbReference type="Google" id="ProtNLM"/>
    </source>
</evidence>
<keyword evidence="1" id="KW-1133">Transmembrane helix</keyword>
<feature type="transmembrane region" description="Helical" evidence="1">
    <location>
        <begin position="91"/>
        <end position="113"/>
    </location>
</feature>
<feature type="transmembrane region" description="Helical" evidence="1">
    <location>
        <begin position="58"/>
        <end position="79"/>
    </location>
</feature>
<keyword evidence="3" id="KW-1185">Reference proteome</keyword>
<organism evidence="2 3">
    <name type="scientific">Butyrivibrio fibrisolvens DSM 3071</name>
    <dbReference type="NCBI Taxonomy" id="1121131"/>
    <lineage>
        <taxon>Bacteria</taxon>
        <taxon>Bacillati</taxon>
        <taxon>Bacillota</taxon>
        <taxon>Clostridia</taxon>
        <taxon>Lachnospirales</taxon>
        <taxon>Lachnospiraceae</taxon>
        <taxon>Butyrivibrio</taxon>
    </lineage>
</organism>
<evidence type="ECO:0000313" key="2">
    <source>
        <dbReference type="EMBL" id="SHI22177.1"/>
    </source>
</evidence>
<keyword evidence="1" id="KW-0472">Membrane</keyword>